<dbReference type="SUPFAM" id="SSF53623">
    <property type="entry name" value="MurD-like peptide ligases, catalytic domain"/>
    <property type="match status" value="1"/>
</dbReference>
<dbReference type="SUPFAM" id="SSF53244">
    <property type="entry name" value="MurD-like peptide ligases, peptide-binding domain"/>
    <property type="match status" value="1"/>
</dbReference>
<evidence type="ECO:0000256" key="6">
    <source>
        <dbReference type="ARBA" id="ARBA00022840"/>
    </source>
</evidence>
<evidence type="ECO:0000256" key="2">
    <source>
        <dbReference type="ARBA" id="ARBA00013025"/>
    </source>
</evidence>
<dbReference type="PANTHER" id="PTHR11136:SF0">
    <property type="entry name" value="DIHYDROFOLATE SYNTHETASE-RELATED"/>
    <property type="match status" value="1"/>
</dbReference>
<evidence type="ECO:0000256" key="1">
    <source>
        <dbReference type="ARBA" id="ARBA00008276"/>
    </source>
</evidence>
<dbReference type="Pfam" id="PF08245">
    <property type="entry name" value="Mur_ligase_M"/>
    <property type="match status" value="1"/>
</dbReference>
<dbReference type="RefSeq" id="WP_057784717.1">
    <property type="nucleotide sequence ID" value="NZ_BJWE01000033.1"/>
</dbReference>
<gene>
    <name evidence="13" type="ORF">A7K95_01325</name>
</gene>
<evidence type="ECO:0000256" key="3">
    <source>
        <dbReference type="ARBA" id="ARBA00022598"/>
    </source>
</evidence>
<reference evidence="13 14" key="1">
    <citation type="submission" date="2016-05" db="EMBL/GenBank/DDBJ databases">
        <title>Draft genome sequence of Pediococcus parvulus 2.6, a probiotic beta-glucan producer strain.</title>
        <authorList>
            <person name="Mohedano M.L."/>
            <person name="Perez-Ramos A."/>
            <person name="Duenas M.T."/>
            <person name="Lamontanara A."/>
            <person name="Orru L."/>
            <person name="Spano G."/>
            <person name="Capozzi V."/>
            <person name="Lopez P."/>
        </authorList>
    </citation>
    <scope>NUCLEOTIDE SEQUENCE [LARGE SCALE GENOMIC DNA]</scope>
    <source>
        <strain evidence="13 14">2.6</strain>
    </source>
</reference>
<keyword evidence="3 10" id="KW-0436">Ligase</keyword>
<dbReference type="InterPro" id="IPR036615">
    <property type="entry name" value="Mur_ligase_C_dom_sf"/>
</dbReference>
<keyword evidence="7" id="KW-0460">Magnesium</keyword>
<dbReference type="InterPro" id="IPR001645">
    <property type="entry name" value="Folylpolyglutamate_synth"/>
</dbReference>
<dbReference type="PROSITE" id="PS01011">
    <property type="entry name" value="FOLYLPOLYGLU_SYNT_1"/>
    <property type="match status" value="1"/>
</dbReference>
<dbReference type="EMBL" id="LXND01000083">
    <property type="protein sequence ID" value="OAD63198.1"/>
    <property type="molecule type" value="Genomic_DNA"/>
</dbReference>
<evidence type="ECO:0000259" key="12">
    <source>
        <dbReference type="Pfam" id="PF08245"/>
    </source>
</evidence>
<sequence length="440" mass="49206">MTEVKTYEQAVAFIHGRTKFKKIPTLARMTKFMAALDNPQNKIQAIHIAGTNGKGSTLTFLRSMLQETGYKVGSFTSPFLTRFNERISVNGEPISDAEILRLVQKVLPVIDELDKTLPEGGPTEFEIITAMMYSYFAEGHADVVLVEVGIGGLFDSTNVVLPAVSVIVNIGFDHMKLLGNTLGKIATQKAGIIKENVPTVIGQLGDEALEVIIKTARQHHSSYFCFDETYKVNNRRYQDLWTQKFDFATTDYHFKDLKISMLGNYQINNASTALQAYLIFLKQQNVPVLEKNIRSGLVKAFWAGRFEKVNEQPLVVLDGAHNEPAFEEITKLLGTHFKQYDIYVVIAILEDKQYHKMIQTLGALNNVHIIATTFAGPGKRQAANLTELTTSVETANPIQTEENWQLAIAKASRIMSSDDLLLITGSLYFISDVRKLFVES</sequence>
<dbReference type="EC" id="6.3.2.17" evidence="2"/>
<dbReference type="NCBIfam" id="TIGR01499">
    <property type="entry name" value="folC"/>
    <property type="match status" value="1"/>
</dbReference>
<dbReference type="PANTHER" id="PTHR11136">
    <property type="entry name" value="FOLYLPOLYGLUTAMATE SYNTHASE-RELATED"/>
    <property type="match status" value="1"/>
</dbReference>
<name>A0ABX2UDB8_9LACO</name>
<dbReference type="GeneID" id="93382769"/>
<dbReference type="Gene3D" id="3.40.1190.10">
    <property type="entry name" value="Mur-like, catalytic domain"/>
    <property type="match status" value="1"/>
</dbReference>
<dbReference type="InterPro" id="IPR036565">
    <property type="entry name" value="Mur-like_cat_sf"/>
</dbReference>
<evidence type="ECO:0000256" key="4">
    <source>
        <dbReference type="ARBA" id="ARBA00022723"/>
    </source>
</evidence>
<evidence type="ECO:0000256" key="10">
    <source>
        <dbReference type="PIRNR" id="PIRNR001563"/>
    </source>
</evidence>
<dbReference type="Proteomes" id="UP000077280">
    <property type="component" value="Unassembled WGS sequence"/>
</dbReference>
<feature type="domain" description="Mur ligase C-terminal" evidence="11">
    <location>
        <begin position="304"/>
        <end position="426"/>
    </location>
</feature>
<protein>
    <recommendedName>
        <fullName evidence="2">tetrahydrofolate synthase</fullName>
        <ecNumber evidence="2">6.3.2.17</ecNumber>
    </recommendedName>
    <alternativeName>
        <fullName evidence="8">Tetrahydrofolylpolyglutamate synthase</fullName>
    </alternativeName>
</protein>
<keyword evidence="6 10" id="KW-0067">ATP-binding</keyword>
<accession>A0ABX2UDB8</accession>
<comment type="similarity">
    <text evidence="1 10">Belongs to the folylpolyglutamate synthase family.</text>
</comment>
<evidence type="ECO:0000313" key="13">
    <source>
        <dbReference type="EMBL" id="OAD63198.1"/>
    </source>
</evidence>
<evidence type="ECO:0000256" key="5">
    <source>
        <dbReference type="ARBA" id="ARBA00022741"/>
    </source>
</evidence>
<comment type="caution">
    <text evidence="13">The sequence shown here is derived from an EMBL/GenBank/DDBJ whole genome shotgun (WGS) entry which is preliminary data.</text>
</comment>
<evidence type="ECO:0000313" key="14">
    <source>
        <dbReference type="Proteomes" id="UP000077280"/>
    </source>
</evidence>
<keyword evidence="5 10" id="KW-0547">Nucleotide-binding</keyword>
<organism evidence="13 14">
    <name type="scientific">Pediococcus parvulus</name>
    <dbReference type="NCBI Taxonomy" id="54062"/>
    <lineage>
        <taxon>Bacteria</taxon>
        <taxon>Bacillati</taxon>
        <taxon>Bacillota</taxon>
        <taxon>Bacilli</taxon>
        <taxon>Lactobacillales</taxon>
        <taxon>Lactobacillaceae</taxon>
        <taxon>Pediococcus</taxon>
    </lineage>
</organism>
<evidence type="ECO:0000259" key="11">
    <source>
        <dbReference type="Pfam" id="PF02875"/>
    </source>
</evidence>
<proteinExistence type="inferred from homology"/>
<keyword evidence="4" id="KW-0479">Metal-binding</keyword>
<dbReference type="InterPro" id="IPR018109">
    <property type="entry name" value="Folylpolyglutamate_synth_CS"/>
</dbReference>
<keyword evidence="14" id="KW-1185">Reference proteome</keyword>
<dbReference type="InterPro" id="IPR013221">
    <property type="entry name" value="Mur_ligase_cen"/>
</dbReference>
<dbReference type="PROSITE" id="PS01012">
    <property type="entry name" value="FOLYLPOLYGLU_SYNT_2"/>
    <property type="match status" value="1"/>
</dbReference>
<evidence type="ECO:0000256" key="9">
    <source>
        <dbReference type="ARBA" id="ARBA00047493"/>
    </source>
</evidence>
<comment type="catalytic activity">
    <reaction evidence="9">
        <text>(6S)-5,6,7,8-tetrahydrofolyl-(gamma-L-Glu)(n) + L-glutamate + ATP = (6S)-5,6,7,8-tetrahydrofolyl-(gamma-L-Glu)(n+1) + ADP + phosphate + H(+)</text>
        <dbReference type="Rhea" id="RHEA:10580"/>
        <dbReference type="Rhea" id="RHEA-COMP:14738"/>
        <dbReference type="Rhea" id="RHEA-COMP:14740"/>
        <dbReference type="ChEBI" id="CHEBI:15378"/>
        <dbReference type="ChEBI" id="CHEBI:29985"/>
        <dbReference type="ChEBI" id="CHEBI:30616"/>
        <dbReference type="ChEBI" id="CHEBI:43474"/>
        <dbReference type="ChEBI" id="CHEBI:141005"/>
        <dbReference type="ChEBI" id="CHEBI:456216"/>
        <dbReference type="EC" id="6.3.2.17"/>
    </reaction>
</comment>
<evidence type="ECO:0000256" key="8">
    <source>
        <dbReference type="ARBA" id="ARBA00030592"/>
    </source>
</evidence>
<dbReference type="Pfam" id="PF02875">
    <property type="entry name" value="Mur_ligase_C"/>
    <property type="match status" value="1"/>
</dbReference>
<feature type="domain" description="Mur ligase central" evidence="12">
    <location>
        <begin position="48"/>
        <end position="275"/>
    </location>
</feature>
<dbReference type="PIRSF" id="PIRSF001563">
    <property type="entry name" value="Folylpolyglu_synth"/>
    <property type="match status" value="1"/>
</dbReference>
<dbReference type="Gene3D" id="3.90.190.20">
    <property type="entry name" value="Mur ligase, C-terminal domain"/>
    <property type="match status" value="1"/>
</dbReference>
<dbReference type="InterPro" id="IPR004101">
    <property type="entry name" value="Mur_ligase_C"/>
</dbReference>
<evidence type="ECO:0000256" key="7">
    <source>
        <dbReference type="ARBA" id="ARBA00022842"/>
    </source>
</evidence>